<comment type="caution">
    <text evidence="3">The sequence shown here is derived from an EMBL/GenBank/DDBJ whole genome shotgun (WGS) entry which is preliminary data.</text>
</comment>
<accession>A0A846ZG69</accession>
<protein>
    <recommendedName>
        <fullName evidence="2">Stress response regulator gls24 homolog</fullName>
    </recommendedName>
</protein>
<dbReference type="PANTHER" id="PTHR34297">
    <property type="entry name" value="HYPOTHETICAL CYTOSOLIC PROTEIN-RELATED"/>
    <property type="match status" value="1"/>
</dbReference>
<reference evidence="3 4" key="1">
    <citation type="submission" date="2020-04" db="EMBL/GenBank/DDBJ databases">
        <title>MicrobeNet Type strains.</title>
        <authorList>
            <person name="Nicholson A.C."/>
        </authorList>
    </citation>
    <scope>NUCLEOTIDE SEQUENCE [LARGE SCALE GENOMIC DNA]</scope>
    <source>
        <strain evidence="3 4">CCUG 54536</strain>
    </source>
</reference>
<evidence type="ECO:0000256" key="2">
    <source>
        <dbReference type="ARBA" id="ARBA00039575"/>
    </source>
</evidence>
<dbReference type="AlphaFoldDB" id="A0A846ZG69"/>
<gene>
    <name evidence="3" type="ORF">HF966_05965</name>
</gene>
<comment type="similarity">
    <text evidence="1">Belongs to the asp23 family.</text>
</comment>
<sequence>MVTENKATQDTQAAAPKGELTFDDKVIQKVVGYAIENTPGLLGVDGGFVANIKNKIVNSDNATDGIEVEVGKEQVAVDLNVIMEFGHNAHDIYQSITQVVAKKLTETTSLNLVELNVEVVDIQTKSEYESSRVTLQDRVTDAGNTLKEKAADGYDSVKNTASKMTEDDDTRVV</sequence>
<dbReference type="PANTHER" id="PTHR34297:SF3">
    <property type="entry name" value="ALKALINE SHOCK PROTEIN 23"/>
    <property type="match status" value="1"/>
</dbReference>
<evidence type="ECO:0000256" key="1">
    <source>
        <dbReference type="ARBA" id="ARBA00005721"/>
    </source>
</evidence>
<evidence type="ECO:0000313" key="3">
    <source>
        <dbReference type="EMBL" id="NKZ18719.1"/>
    </source>
</evidence>
<proteinExistence type="inferred from homology"/>
<organism evidence="3 4">
    <name type="scientific">Leuconostoc holzapfelii</name>
    <dbReference type="NCBI Taxonomy" id="434464"/>
    <lineage>
        <taxon>Bacteria</taxon>
        <taxon>Bacillati</taxon>
        <taxon>Bacillota</taxon>
        <taxon>Bacilli</taxon>
        <taxon>Lactobacillales</taxon>
        <taxon>Lactobacillaceae</taxon>
        <taxon>Leuconostoc</taxon>
    </lineage>
</organism>
<dbReference type="RefSeq" id="WP_168677105.1">
    <property type="nucleotide sequence ID" value="NZ_BPKV01000006.1"/>
</dbReference>
<dbReference type="EMBL" id="JAAXPO010000006">
    <property type="protein sequence ID" value="NKZ18719.1"/>
    <property type="molecule type" value="Genomic_DNA"/>
</dbReference>
<name>A0A846ZG69_9LACO</name>
<evidence type="ECO:0000313" key="4">
    <source>
        <dbReference type="Proteomes" id="UP000590460"/>
    </source>
</evidence>
<dbReference type="Proteomes" id="UP000590460">
    <property type="component" value="Unassembled WGS sequence"/>
</dbReference>
<dbReference type="InterPro" id="IPR005531">
    <property type="entry name" value="Asp23"/>
</dbReference>
<dbReference type="Pfam" id="PF03780">
    <property type="entry name" value="Asp23"/>
    <property type="match status" value="1"/>
</dbReference>